<dbReference type="EMBL" id="JAHQIW010006741">
    <property type="protein sequence ID" value="KAJ1370135.1"/>
    <property type="molecule type" value="Genomic_DNA"/>
</dbReference>
<dbReference type="InterPro" id="IPR014014">
    <property type="entry name" value="RNA_helicase_DEAD_Q_motif"/>
</dbReference>
<dbReference type="Gene3D" id="3.40.50.300">
    <property type="entry name" value="P-loop containing nucleotide triphosphate hydrolases"/>
    <property type="match status" value="2"/>
</dbReference>
<dbReference type="SMART" id="SM00487">
    <property type="entry name" value="DEXDc"/>
    <property type="match status" value="1"/>
</dbReference>
<feature type="region of interest" description="Disordered" evidence="8">
    <location>
        <begin position="381"/>
        <end position="427"/>
    </location>
</feature>
<evidence type="ECO:0000256" key="4">
    <source>
        <dbReference type="ARBA" id="ARBA00022806"/>
    </source>
</evidence>
<accession>A0AAD5R5M5</accession>
<organism evidence="12 13">
    <name type="scientific">Parelaphostrongylus tenuis</name>
    <name type="common">Meningeal worm</name>
    <dbReference type="NCBI Taxonomy" id="148309"/>
    <lineage>
        <taxon>Eukaryota</taxon>
        <taxon>Metazoa</taxon>
        <taxon>Ecdysozoa</taxon>
        <taxon>Nematoda</taxon>
        <taxon>Chromadorea</taxon>
        <taxon>Rhabditida</taxon>
        <taxon>Rhabditina</taxon>
        <taxon>Rhabditomorpha</taxon>
        <taxon>Strongyloidea</taxon>
        <taxon>Metastrongylidae</taxon>
        <taxon>Parelaphostrongylus</taxon>
    </lineage>
</organism>
<dbReference type="EC" id="3.6.4.13" evidence="1"/>
<evidence type="ECO:0000256" key="8">
    <source>
        <dbReference type="SAM" id="MobiDB-lite"/>
    </source>
</evidence>
<dbReference type="GO" id="GO:0043186">
    <property type="term" value="C:P granule"/>
    <property type="evidence" value="ECO:0007669"/>
    <property type="project" value="UniProtKB-ARBA"/>
</dbReference>
<dbReference type="GO" id="GO:0003724">
    <property type="term" value="F:RNA helicase activity"/>
    <property type="evidence" value="ECO:0007669"/>
    <property type="project" value="UniProtKB-EC"/>
</dbReference>
<dbReference type="Pfam" id="PF00271">
    <property type="entry name" value="Helicase_C"/>
    <property type="match status" value="1"/>
</dbReference>
<evidence type="ECO:0000256" key="6">
    <source>
        <dbReference type="PROSITE-ProRule" id="PRU00552"/>
    </source>
</evidence>
<evidence type="ECO:0000256" key="5">
    <source>
        <dbReference type="ARBA" id="ARBA00022840"/>
    </source>
</evidence>
<dbReference type="InterPro" id="IPR000629">
    <property type="entry name" value="RNA-helicase_DEAD-box_CS"/>
</dbReference>
<sequence>MEHDEIKKLNHVEVVRLREQLGIRVGGFHPPKPVCSFAHFGFDKQLMDAIRKSEYEQPTPIQAQAIPSALSGRDVLGIAKTGSGKTAAYLWPAIVHIMDQPDLDYGDGPIALIVVPTRELAIQVYQEAKRFCKVYNINVICAYGGGSKWEQSNELKNEGAELVVCTPGRIIDLVKIGATNFTRTTFLVFDEADRMFDMGFEAQHKVERLARDALCDPVRIVQGEVGEANADVIQTVEVLPRQDTKWVWLTQRLVNFGSMGKVLIFVTKKVNAEDLAKKLKARDFELVLLHGDMLQHERNEHLQAFRKKINIMVATDVAARGLDIPEIRTVVNYDLARDIDTHVQPNWANWSCRSANLESVNQEVPQPLLSLAMKSAWFRSQRQGNSGGNKPARLGLGYKPKTRPARGSGGNQLDPLKEQKPRGATNLSVRDAIRAATSSEVVGPAGAAPNSRLQAMKNAFKQSFAATFKPSELDSSRIRQQPVSDPRPEWKRKIDEINARIMAENLQAQQATATTPTPTSTSATSTPTTGDDGASSKKKSRWQ</sequence>
<feature type="domain" description="Helicase ATP-binding" evidence="9">
    <location>
        <begin position="66"/>
        <end position="210"/>
    </location>
</feature>
<feature type="region of interest" description="Disordered" evidence="8">
    <location>
        <begin position="501"/>
        <end position="543"/>
    </location>
</feature>
<reference evidence="12" key="1">
    <citation type="submission" date="2021-06" db="EMBL/GenBank/DDBJ databases">
        <title>Parelaphostrongylus tenuis whole genome reference sequence.</title>
        <authorList>
            <person name="Garwood T.J."/>
            <person name="Larsen P.A."/>
            <person name="Fountain-Jones N.M."/>
            <person name="Garbe J.R."/>
            <person name="Macchietto M.G."/>
            <person name="Kania S.A."/>
            <person name="Gerhold R.W."/>
            <person name="Richards J.E."/>
            <person name="Wolf T.M."/>
        </authorList>
    </citation>
    <scope>NUCLEOTIDE SEQUENCE</scope>
    <source>
        <strain evidence="12">MNPRO001-30</strain>
        <tissue evidence="12">Meninges</tissue>
    </source>
</reference>
<dbReference type="InterPro" id="IPR027417">
    <property type="entry name" value="P-loop_NTPase"/>
</dbReference>
<keyword evidence="4 7" id="KW-0347">Helicase</keyword>
<dbReference type="AlphaFoldDB" id="A0AAD5R5M5"/>
<feature type="domain" description="Helicase C-terminal" evidence="10">
    <location>
        <begin position="248"/>
        <end position="397"/>
    </location>
</feature>
<keyword evidence="5 7" id="KW-0067">ATP-binding</keyword>
<dbReference type="PROSITE" id="PS00039">
    <property type="entry name" value="DEAD_ATP_HELICASE"/>
    <property type="match status" value="1"/>
</dbReference>
<evidence type="ECO:0000256" key="1">
    <source>
        <dbReference type="ARBA" id="ARBA00012552"/>
    </source>
</evidence>
<dbReference type="Pfam" id="PF00270">
    <property type="entry name" value="DEAD"/>
    <property type="match status" value="1"/>
</dbReference>
<dbReference type="InterPro" id="IPR011545">
    <property type="entry name" value="DEAD/DEAH_box_helicase_dom"/>
</dbReference>
<evidence type="ECO:0000259" key="9">
    <source>
        <dbReference type="PROSITE" id="PS51192"/>
    </source>
</evidence>
<dbReference type="PANTHER" id="PTHR47958">
    <property type="entry name" value="ATP-DEPENDENT RNA HELICASE DBP3"/>
    <property type="match status" value="1"/>
</dbReference>
<name>A0AAD5R5M5_PARTN</name>
<dbReference type="InterPro" id="IPR014001">
    <property type="entry name" value="Helicase_ATP-bd"/>
</dbReference>
<evidence type="ECO:0000259" key="10">
    <source>
        <dbReference type="PROSITE" id="PS51194"/>
    </source>
</evidence>
<dbReference type="PROSITE" id="PS51192">
    <property type="entry name" value="HELICASE_ATP_BIND_1"/>
    <property type="match status" value="1"/>
</dbReference>
<keyword evidence="3 7" id="KW-0378">Hydrolase</keyword>
<dbReference type="GO" id="GO:0005524">
    <property type="term" value="F:ATP binding"/>
    <property type="evidence" value="ECO:0007669"/>
    <property type="project" value="UniProtKB-KW"/>
</dbReference>
<gene>
    <name evidence="12" type="ORF">KIN20_031797</name>
</gene>
<feature type="short sequence motif" description="Q motif" evidence="6">
    <location>
        <begin position="35"/>
        <end position="63"/>
    </location>
</feature>
<dbReference type="CDD" id="cd18787">
    <property type="entry name" value="SF2_C_DEAD"/>
    <property type="match status" value="1"/>
</dbReference>
<dbReference type="GO" id="GO:0003676">
    <property type="term" value="F:nucleic acid binding"/>
    <property type="evidence" value="ECO:0007669"/>
    <property type="project" value="InterPro"/>
</dbReference>
<feature type="compositionally biased region" description="Low complexity" evidence="8">
    <location>
        <begin position="507"/>
        <end position="529"/>
    </location>
</feature>
<dbReference type="InterPro" id="IPR001650">
    <property type="entry name" value="Helicase_C-like"/>
</dbReference>
<dbReference type="GO" id="GO:0016787">
    <property type="term" value="F:hydrolase activity"/>
    <property type="evidence" value="ECO:0007669"/>
    <property type="project" value="UniProtKB-KW"/>
</dbReference>
<dbReference type="PROSITE" id="PS51194">
    <property type="entry name" value="HELICASE_CTER"/>
    <property type="match status" value="1"/>
</dbReference>
<evidence type="ECO:0000256" key="7">
    <source>
        <dbReference type="RuleBase" id="RU000492"/>
    </source>
</evidence>
<comment type="similarity">
    <text evidence="7">Belongs to the DEAD box helicase family.</text>
</comment>
<evidence type="ECO:0000313" key="12">
    <source>
        <dbReference type="EMBL" id="KAJ1370135.1"/>
    </source>
</evidence>
<keyword evidence="2 7" id="KW-0547">Nucleotide-binding</keyword>
<feature type="domain" description="DEAD-box RNA helicase Q" evidence="11">
    <location>
        <begin position="35"/>
        <end position="63"/>
    </location>
</feature>
<dbReference type="SMART" id="SM00490">
    <property type="entry name" value="HELICc"/>
    <property type="match status" value="1"/>
</dbReference>
<feature type="region of interest" description="Disordered" evidence="8">
    <location>
        <begin position="471"/>
        <end position="490"/>
    </location>
</feature>
<protein>
    <recommendedName>
        <fullName evidence="1">RNA helicase</fullName>
        <ecNumber evidence="1">3.6.4.13</ecNumber>
    </recommendedName>
</protein>
<dbReference type="Proteomes" id="UP001196413">
    <property type="component" value="Unassembled WGS sequence"/>
</dbReference>
<keyword evidence="13" id="KW-1185">Reference proteome</keyword>
<evidence type="ECO:0000313" key="13">
    <source>
        <dbReference type="Proteomes" id="UP001196413"/>
    </source>
</evidence>
<dbReference type="SUPFAM" id="SSF52540">
    <property type="entry name" value="P-loop containing nucleoside triphosphate hydrolases"/>
    <property type="match status" value="2"/>
</dbReference>
<evidence type="ECO:0000256" key="2">
    <source>
        <dbReference type="ARBA" id="ARBA00022741"/>
    </source>
</evidence>
<evidence type="ECO:0000259" key="11">
    <source>
        <dbReference type="PROSITE" id="PS51195"/>
    </source>
</evidence>
<comment type="caution">
    <text evidence="12">The sequence shown here is derived from an EMBL/GenBank/DDBJ whole genome shotgun (WGS) entry which is preliminary data.</text>
</comment>
<proteinExistence type="inferred from homology"/>
<evidence type="ECO:0000256" key="3">
    <source>
        <dbReference type="ARBA" id="ARBA00022801"/>
    </source>
</evidence>
<dbReference type="PROSITE" id="PS51195">
    <property type="entry name" value="Q_MOTIF"/>
    <property type="match status" value="1"/>
</dbReference>